<proteinExistence type="predicted"/>
<name>A0A8S5RNB2_9VIRU</name>
<accession>A0A8S5RNB2</accession>
<evidence type="ECO:0000313" key="1">
    <source>
        <dbReference type="EMBL" id="DAE32601.1"/>
    </source>
</evidence>
<sequence length="145" mass="16281">MNVTELKEKLLTSLDTWADARISDMVKENPSLAIPSVYMKRASHNIIAKNKEKWGKSIDNATLFIADEDGNINTDTIFSDLMQMLENISDYEFDLGFIKGRIDDGVIAIDLPDNIVTTILFGSKKSISFAKEDFEELKNLLTAES</sequence>
<reference evidence="1" key="1">
    <citation type="journal article" date="2021" name="Proc. Natl. Acad. Sci. U.S.A.">
        <title>A Catalog of Tens of Thousands of Viruses from Human Metagenomes Reveals Hidden Associations with Chronic Diseases.</title>
        <authorList>
            <person name="Tisza M.J."/>
            <person name="Buck C.B."/>
        </authorList>
    </citation>
    <scope>NUCLEOTIDE SEQUENCE</scope>
    <source>
        <strain evidence="1">CtJpG3</strain>
    </source>
</reference>
<dbReference type="EMBL" id="BK059125">
    <property type="protein sequence ID" value="DAE32601.1"/>
    <property type="molecule type" value="Genomic_DNA"/>
</dbReference>
<organism evidence="1">
    <name type="scientific">virus sp. ctJpG3</name>
    <dbReference type="NCBI Taxonomy" id="2825812"/>
    <lineage>
        <taxon>Viruses</taxon>
    </lineage>
</organism>
<protein>
    <submittedName>
        <fullName evidence="1">Uncharacterized protein</fullName>
    </submittedName>
</protein>